<comment type="caution">
    <text evidence="1">The sequence shown here is derived from an EMBL/GenBank/DDBJ whole genome shotgun (WGS) entry which is preliminary data.</text>
</comment>
<protein>
    <submittedName>
        <fullName evidence="1">Uncharacterized protein</fullName>
    </submittedName>
</protein>
<dbReference type="OrthoDB" id="10630744at2759"/>
<keyword evidence="2" id="KW-1185">Reference proteome</keyword>
<evidence type="ECO:0000313" key="1">
    <source>
        <dbReference type="EMBL" id="CAB3999209.1"/>
    </source>
</evidence>
<reference evidence="1" key="1">
    <citation type="submission" date="2020-04" db="EMBL/GenBank/DDBJ databases">
        <authorList>
            <person name="Alioto T."/>
            <person name="Alioto T."/>
            <person name="Gomez Garrido J."/>
        </authorList>
    </citation>
    <scope>NUCLEOTIDE SEQUENCE</scope>
    <source>
        <strain evidence="1">A484AB</strain>
    </source>
</reference>
<accession>A0A6S7H4M6</accession>
<sequence length="127" mass="14512">MQDIKREVEMLETIELQLLGGLHKMNRGNKDAGQADIEKVAKQCKARCMSIKVKLEILEKQLKAEKENNIKLSEELRTTREQKRKLEQELNQSNSLLEDVFKDSPEDLEDIGIATKSLEADASSKEN</sequence>
<dbReference type="EMBL" id="CACRXK020003539">
    <property type="protein sequence ID" value="CAB3999209.1"/>
    <property type="molecule type" value="Genomic_DNA"/>
</dbReference>
<evidence type="ECO:0000313" key="2">
    <source>
        <dbReference type="Proteomes" id="UP001152795"/>
    </source>
</evidence>
<dbReference type="AlphaFoldDB" id="A0A6S7H4M6"/>
<proteinExistence type="predicted"/>
<organism evidence="1 2">
    <name type="scientific">Paramuricea clavata</name>
    <name type="common">Red gorgonian</name>
    <name type="synonym">Violescent sea-whip</name>
    <dbReference type="NCBI Taxonomy" id="317549"/>
    <lineage>
        <taxon>Eukaryota</taxon>
        <taxon>Metazoa</taxon>
        <taxon>Cnidaria</taxon>
        <taxon>Anthozoa</taxon>
        <taxon>Octocorallia</taxon>
        <taxon>Malacalcyonacea</taxon>
        <taxon>Plexauridae</taxon>
        <taxon>Paramuricea</taxon>
    </lineage>
</organism>
<name>A0A6S7H4M6_PARCT</name>
<dbReference type="Proteomes" id="UP001152795">
    <property type="component" value="Unassembled WGS sequence"/>
</dbReference>
<gene>
    <name evidence="1" type="ORF">PACLA_8A073115</name>
</gene>